<reference evidence="2 3" key="1">
    <citation type="journal article" date="2010" name="Nature">
        <title>Genome sequence of the palaeopolyploid soybean.</title>
        <authorList>
            <person name="Schmutz J."/>
            <person name="Cannon S.B."/>
            <person name="Schlueter J."/>
            <person name="Ma J."/>
            <person name="Mitros T."/>
            <person name="Nelson W."/>
            <person name="Hyten D.L."/>
            <person name="Song Q."/>
            <person name="Thelen J.J."/>
            <person name="Cheng J."/>
            <person name="Xu D."/>
            <person name="Hellsten U."/>
            <person name="May G.D."/>
            <person name="Yu Y."/>
            <person name="Sakurai T."/>
            <person name="Umezawa T."/>
            <person name="Bhattacharyya M.K."/>
            <person name="Sandhu D."/>
            <person name="Valliyodan B."/>
            <person name="Lindquist E."/>
            <person name="Peto M."/>
            <person name="Grant D."/>
            <person name="Shu S."/>
            <person name="Goodstein D."/>
            <person name="Barry K."/>
            <person name="Futrell-Griggs M."/>
            <person name="Abernathy B."/>
            <person name="Du J."/>
            <person name="Tian Z."/>
            <person name="Zhu L."/>
            <person name="Gill N."/>
            <person name="Joshi T."/>
            <person name="Libault M."/>
            <person name="Sethuraman A."/>
            <person name="Zhang X.-C."/>
            <person name="Shinozaki K."/>
            <person name="Nguyen H.T."/>
            <person name="Wing R.A."/>
            <person name="Cregan P."/>
            <person name="Specht J."/>
            <person name="Grimwood J."/>
            <person name="Rokhsar D."/>
            <person name="Stacey G."/>
            <person name="Shoemaker R.C."/>
            <person name="Jackson S.A."/>
        </authorList>
    </citation>
    <scope>NUCLEOTIDE SEQUENCE [LARGE SCALE GENOMIC DNA]</scope>
    <source>
        <strain evidence="3">cv. Williams 82</strain>
        <tissue evidence="2">Callus</tissue>
    </source>
</reference>
<sequence>MCIILANVLFVLGPSEIFIGVGIFRFYSTTTTTLLYRITILNYIPSAGLWISVFIMLIV</sequence>
<reference evidence="3" key="2">
    <citation type="submission" date="2018-02" db="UniProtKB">
        <authorList>
            <consortium name="EnsemblPlants"/>
        </authorList>
    </citation>
    <scope>IDENTIFICATION</scope>
    <source>
        <strain evidence="3">Williams 82</strain>
    </source>
</reference>
<evidence type="ECO:0000313" key="2">
    <source>
        <dbReference type="EMBL" id="KRH05371.1"/>
    </source>
</evidence>
<accession>K7MND1</accession>
<dbReference type="InParanoid" id="K7MND1"/>
<dbReference type="EnsemblPlants" id="KRH05371">
    <property type="protein sequence ID" value="KRH05371"/>
    <property type="gene ID" value="GLYMA_17G222900"/>
</dbReference>
<feature type="transmembrane region" description="Helical" evidence="1">
    <location>
        <begin position="34"/>
        <end position="58"/>
    </location>
</feature>
<dbReference type="AlphaFoldDB" id="K7MND1"/>
<protein>
    <submittedName>
        <fullName evidence="2 3">Uncharacterized protein</fullName>
    </submittedName>
</protein>
<name>K7MND1_SOYBN</name>
<evidence type="ECO:0000313" key="4">
    <source>
        <dbReference type="Proteomes" id="UP000008827"/>
    </source>
</evidence>
<keyword evidence="1" id="KW-1133">Transmembrane helix</keyword>
<reference evidence="2" key="3">
    <citation type="submission" date="2018-07" db="EMBL/GenBank/DDBJ databases">
        <title>WGS assembly of Glycine max.</title>
        <authorList>
            <person name="Schmutz J."/>
            <person name="Cannon S."/>
            <person name="Schlueter J."/>
            <person name="Ma J."/>
            <person name="Mitros T."/>
            <person name="Nelson W."/>
            <person name="Hyten D."/>
            <person name="Song Q."/>
            <person name="Thelen J."/>
            <person name="Cheng J."/>
            <person name="Xu D."/>
            <person name="Hellsten U."/>
            <person name="May G."/>
            <person name="Yu Y."/>
            <person name="Sakurai T."/>
            <person name="Umezawa T."/>
            <person name="Bhattacharyya M."/>
            <person name="Sandhu D."/>
            <person name="Valliyodan B."/>
            <person name="Lindquist E."/>
            <person name="Peto M."/>
            <person name="Grant D."/>
            <person name="Shu S."/>
            <person name="Goodstein D."/>
            <person name="Barry K."/>
            <person name="Futrell-Griggs M."/>
            <person name="Abernathy B."/>
            <person name="Du J."/>
            <person name="Tian Z."/>
            <person name="Zhu L."/>
            <person name="Gill N."/>
            <person name="Joshi T."/>
            <person name="Libault M."/>
            <person name="Sethuraman A."/>
            <person name="Zhang X."/>
            <person name="Shinozaki K."/>
            <person name="Nguyen H."/>
            <person name="Wing R."/>
            <person name="Cregan P."/>
            <person name="Specht J."/>
            <person name="Grimwood J."/>
            <person name="Rokhsar D."/>
            <person name="Stacey G."/>
            <person name="Shoemaker R."/>
            <person name="Jackson S."/>
        </authorList>
    </citation>
    <scope>NUCLEOTIDE SEQUENCE</scope>
    <source>
        <tissue evidence="2">Callus</tissue>
    </source>
</reference>
<evidence type="ECO:0000256" key="1">
    <source>
        <dbReference type="SAM" id="Phobius"/>
    </source>
</evidence>
<proteinExistence type="predicted"/>
<organism evidence="3">
    <name type="scientific">Glycine max</name>
    <name type="common">Soybean</name>
    <name type="synonym">Glycine hispida</name>
    <dbReference type="NCBI Taxonomy" id="3847"/>
    <lineage>
        <taxon>Eukaryota</taxon>
        <taxon>Viridiplantae</taxon>
        <taxon>Streptophyta</taxon>
        <taxon>Embryophyta</taxon>
        <taxon>Tracheophyta</taxon>
        <taxon>Spermatophyta</taxon>
        <taxon>Magnoliopsida</taxon>
        <taxon>eudicotyledons</taxon>
        <taxon>Gunneridae</taxon>
        <taxon>Pentapetalae</taxon>
        <taxon>rosids</taxon>
        <taxon>fabids</taxon>
        <taxon>Fabales</taxon>
        <taxon>Fabaceae</taxon>
        <taxon>Papilionoideae</taxon>
        <taxon>50 kb inversion clade</taxon>
        <taxon>NPAAA clade</taxon>
        <taxon>indigoferoid/millettioid clade</taxon>
        <taxon>Phaseoleae</taxon>
        <taxon>Glycine</taxon>
        <taxon>Glycine subgen. Soja</taxon>
    </lineage>
</organism>
<feature type="transmembrane region" description="Helical" evidence="1">
    <location>
        <begin position="6"/>
        <end position="27"/>
    </location>
</feature>
<keyword evidence="1" id="KW-0812">Transmembrane</keyword>
<keyword evidence="4" id="KW-1185">Reference proteome</keyword>
<evidence type="ECO:0000313" key="3">
    <source>
        <dbReference type="EnsemblPlants" id="KRH05371"/>
    </source>
</evidence>
<dbReference type="PaxDb" id="3847-GLYMA17G33960.1"/>
<gene>
    <name evidence="2" type="ORF">GLYMA_17G222900</name>
</gene>
<dbReference type="Proteomes" id="UP000008827">
    <property type="component" value="Chromosome 17"/>
</dbReference>
<dbReference type="HOGENOM" id="CLU_2965554_0_0_1"/>
<keyword evidence="1" id="KW-0472">Membrane</keyword>
<dbReference type="Gramene" id="KRH05371">
    <property type="protein sequence ID" value="KRH05371"/>
    <property type="gene ID" value="GLYMA_17G222900"/>
</dbReference>
<dbReference type="EMBL" id="CM000850">
    <property type="protein sequence ID" value="KRH05371.1"/>
    <property type="molecule type" value="Genomic_DNA"/>
</dbReference>